<comment type="caution">
    <text evidence="3">The sequence shown here is derived from an EMBL/GenBank/DDBJ whole genome shotgun (WGS) entry which is preliminary data.</text>
</comment>
<organism evidence="3 4">
    <name type="scientific">Fusarium zealandicum</name>
    <dbReference type="NCBI Taxonomy" id="1053134"/>
    <lineage>
        <taxon>Eukaryota</taxon>
        <taxon>Fungi</taxon>
        <taxon>Dikarya</taxon>
        <taxon>Ascomycota</taxon>
        <taxon>Pezizomycotina</taxon>
        <taxon>Sordariomycetes</taxon>
        <taxon>Hypocreomycetidae</taxon>
        <taxon>Hypocreales</taxon>
        <taxon>Nectriaceae</taxon>
        <taxon>Fusarium</taxon>
        <taxon>Fusarium staphyleae species complex</taxon>
    </lineage>
</organism>
<reference evidence="3" key="2">
    <citation type="submission" date="2020-05" db="EMBL/GenBank/DDBJ databases">
        <authorList>
            <person name="Kim H.-S."/>
            <person name="Proctor R.H."/>
            <person name="Brown D.W."/>
        </authorList>
    </citation>
    <scope>NUCLEOTIDE SEQUENCE</scope>
    <source>
        <strain evidence="3">NRRL 22465</strain>
    </source>
</reference>
<keyword evidence="2" id="KW-1133">Transmembrane helix</keyword>
<keyword evidence="2" id="KW-0812">Transmembrane</keyword>
<proteinExistence type="predicted"/>
<dbReference type="AlphaFoldDB" id="A0A8H4UPR2"/>
<dbReference type="SUPFAM" id="SSF53474">
    <property type="entry name" value="alpha/beta-Hydrolases"/>
    <property type="match status" value="1"/>
</dbReference>
<protein>
    <recommendedName>
        <fullName evidence="5">Alpha/beta superfamily hydrolase</fullName>
    </recommendedName>
</protein>
<evidence type="ECO:0000256" key="1">
    <source>
        <dbReference type="SAM" id="MobiDB-lite"/>
    </source>
</evidence>
<sequence length="391" mass="43248">MVLRAVGIAAMRPRAIWTRSRRPWPCRGNLALSRPVRGCTRSFHVAPALMPPLLFGGLFVALWCWKCTMMVLFQNTIIYNPFLPPNARSLRIDEYLRECGGVQWKEERTKSLDGTEIALCVADVSATKSKAGAVQSPVYILYFQGNMSSLPPRLPDLSWILRRACDVDPSVSYTIVCLSYRGFWTSHDRPSEPGIDLDSQAALQWISHLHETRSAGSDQAKPTVMLWGQSIGCGFATNLAAKGQCPPNLNLAALVLETPFTSVRAMLQALYPQKWLPYKYLGPFLWNHLDSWTNLGMISKRFKETPPGIYIVEAGKDELVPADHGEELYKRCEHVGLAVERRKVRGALHNEAMVKSAGKQALAQSISSAATRAQTPGSLGKRGDVARLGGA</sequence>
<dbReference type="OrthoDB" id="10249433at2759"/>
<evidence type="ECO:0008006" key="5">
    <source>
        <dbReference type="Google" id="ProtNLM"/>
    </source>
</evidence>
<dbReference type="Gene3D" id="3.40.50.1820">
    <property type="entry name" value="alpha/beta hydrolase"/>
    <property type="match status" value="1"/>
</dbReference>
<gene>
    <name evidence="3" type="ORF">FZEAL_2927</name>
</gene>
<keyword evidence="4" id="KW-1185">Reference proteome</keyword>
<dbReference type="Proteomes" id="UP000635477">
    <property type="component" value="Unassembled WGS sequence"/>
</dbReference>
<dbReference type="PANTHER" id="PTHR12277:SF64">
    <property type="entry name" value="SUPERFAMILY HYDROLASE, PUTATIVE (AFU_ORTHOLOGUE AFUA_3G01760)-RELATED"/>
    <property type="match status" value="1"/>
</dbReference>
<evidence type="ECO:0000313" key="3">
    <source>
        <dbReference type="EMBL" id="KAF4981239.1"/>
    </source>
</evidence>
<dbReference type="GO" id="GO:0008474">
    <property type="term" value="F:palmitoyl-(protein) hydrolase activity"/>
    <property type="evidence" value="ECO:0007669"/>
    <property type="project" value="TreeGrafter"/>
</dbReference>
<keyword evidence="2" id="KW-0472">Membrane</keyword>
<evidence type="ECO:0000313" key="4">
    <source>
        <dbReference type="Proteomes" id="UP000635477"/>
    </source>
</evidence>
<dbReference type="EMBL" id="JABEYC010000178">
    <property type="protein sequence ID" value="KAF4981239.1"/>
    <property type="molecule type" value="Genomic_DNA"/>
</dbReference>
<name>A0A8H4UPR2_9HYPO</name>
<accession>A0A8H4UPR2</accession>
<feature type="region of interest" description="Disordered" evidence="1">
    <location>
        <begin position="367"/>
        <end position="391"/>
    </location>
</feature>
<feature type="transmembrane region" description="Helical" evidence="2">
    <location>
        <begin position="53"/>
        <end position="73"/>
    </location>
</feature>
<dbReference type="GO" id="GO:0016020">
    <property type="term" value="C:membrane"/>
    <property type="evidence" value="ECO:0007669"/>
    <property type="project" value="TreeGrafter"/>
</dbReference>
<reference evidence="3" key="1">
    <citation type="journal article" date="2020" name="BMC Genomics">
        <title>Correction to: Identification and distribution of gene clusters required for synthesis of sphingolipid metabolism inhibitors in diverse species of the filamentous fungus Fusarium.</title>
        <authorList>
            <person name="Kim H.S."/>
            <person name="Lohmar J.M."/>
            <person name="Busman M."/>
            <person name="Brown D.W."/>
            <person name="Naumann T.A."/>
            <person name="Divon H.H."/>
            <person name="Lysoe E."/>
            <person name="Uhlig S."/>
            <person name="Proctor R.H."/>
        </authorList>
    </citation>
    <scope>NUCLEOTIDE SEQUENCE</scope>
    <source>
        <strain evidence="3">NRRL 22465</strain>
    </source>
</reference>
<dbReference type="PANTHER" id="PTHR12277">
    <property type="entry name" value="ALPHA/BETA HYDROLASE DOMAIN-CONTAINING PROTEIN"/>
    <property type="match status" value="1"/>
</dbReference>
<dbReference type="InterPro" id="IPR029058">
    <property type="entry name" value="AB_hydrolase_fold"/>
</dbReference>
<evidence type="ECO:0000256" key="2">
    <source>
        <dbReference type="SAM" id="Phobius"/>
    </source>
</evidence>
<feature type="compositionally biased region" description="Polar residues" evidence="1">
    <location>
        <begin position="367"/>
        <end position="377"/>
    </location>
</feature>